<dbReference type="InterPro" id="IPR000073">
    <property type="entry name" value="AB_hydrolase_1"/>
</dbReference>
<evidence type="ECO:0000313" key="3">
    <source>
        <dbReference type="EMBL" id="GAA5062468.1"/>
    </source>
</evidence>
<feature type="domain" description="Thioester reductase (TE)" evidence="1">
    <location>
        <begin position="8"/>
        <end position="196"/>
    </location>
</feature>
<dbReference type="Proteomes" id="UP001500603">
    <property type="component" value="Unassembled WGS sequence"/>
</dbReference>
<evidence type="ECO:0000313" key="4">
    <source>
        <dbReference type="Proteomes" id="UP001500603"/>
    </source>
</evidence>
<evidence type="ECO:0000259" key="1">
    <source>
        <dbReference type="Pfam" id="PF07993"/>
    </source>
</evidence>
<organism evidence="3 4">
    <name type="scientific">Nocardia callitridis</name>
    <dbReference type="NCBI Taxonomy" id="648753"/>
    <lineage>
        <taxon>Bacteria</taxon>
        <taxon>Bacillati</taxon>
        <taxon>Actinomycetota</taxon>
        <taxon>Actinomycetes</taxon>
        <taxon>Mycobacteriales</taxon>
        <taxon>Nocardiaceae</taxon>
        <taxon>Nocardia</taxon>
    </lineage>
</organism>
<evidence type="ECO:0000259" key="2">
    <source>
        <dbReference type="Pfam" id="PF12697"/>
    </source>
</evidence>
<name>A0ABP9KNM6_9NOCA</name>
<keyword evidence="3" id="KW-0378">Hydrolase</keyword>
<dbReference type="RefSeq" id="WP_345497828.1">
    <property type="nucleotide sequence ID" value="NZ_BAABJM010000005.1"/>
</dbReference>
<dbReference type="Pfam" id="PF07993">
    <property type="entry name" value="NAD_binding_4"/>
    <property type="match status" value="1"/>
</dbReference>
<dbReference type="InterPro" id="IPR036291">
    <property type="entry name" value="NAD(P)-bd_dom_sf"/>
</dbReference>
<dbReference type="InterPro" id="IPR051783">
    <property type="entry name" value="NAD(P)-dependent_oxidoreduct"/>
</dbReference>
<dbReference type="Pfam" id="PF12697">
    <property type="entry name" value="Abhydrolase_6"/>
    <property type="match status" value="1"/>
</dbReference>
<protein>
    <submittedName>
        <fullName evidence="3">Alpha/beta fold hydrolase</fullName>
    </submittedName>
</protein>
<comment type="caution">
    <text evidence="3">The sequence shown here is derived from an EMBL/GenBank/DDBJ whole genome shotgun (WGS) entry which is preliminary data.</text>
</comment>
<reference evidence="4" key="1">
    <citation type="journal article" date="2019" name="Int. J. Syst. Evol. Microbiol.">
        <title>The Global Catalogue of Microorganisms (GCM) 10K type strain sequencing project: providing services to taxonomists for standard genome sequencing and annotation.</title>
        <authorList>
            <consortium name="The Broad Institute Genomics Platform"/>
            <consortium name="The Broad Institute Genome Sequencing Center for Infectious Disease"/>
            <person name="Wu L."/>
            <person name="Ma J."/>
        </authorList>
    </citation>
    <scope>NUCLEOTIDE SEQUENCE [LARGE SCALE GENOMIC DNA]</scope>
    <source>
        <strain evidence="4">JCM 18298</strain>
    </source>
</reference>
<dbReference type="PANTHER" id="PTHR48079">
    <property type="entry name" value="PROTEIN YEEZ"/>
    <property type="match status" value="1"/>
</dbReference>
<keyword evidence="4" id="KW-1185">Reference proteome</keyword>
<dbReference type="SUPFAM" id="SSF51735">
    <property type="entry name" value="NAD(P)-binding Rossmann-fold domains"/>
    <property type="match status" value="1"/>
</dbReference>
<dbReference type="PANTHER" id="PTHR48079:SF6">
    <property type="entry name" value="NAD(P)-BINDING DOMAIN-CONTAINING PROTEIN-RELATED"/>
    <property type="match status" value="1"/>
</dbReference>
<dbReference type="Gene3D" id="3.40.50.1820">
    <property type="entry name" value="alpha/beta hydrolase"/>
    <property type="match status" value="1"/>
</dbReference>
<feature type="domain" description="AB hydrolase-1" evidence="2">
    <location>
        <begin position="351"/>
        <end position="558"/>
    </location>
</feature>
<gene>
    <name evidence="3" type="ORF">GCM10023318_46160</name>
</gene>
<dbReference type="Gene3D" id="3.40.50.720">
    <property type="entry name" value="NAD(P)-binding Rossmann-like Domain"/>
    <property type="match status" value="1"/>
</dbReference>
<accession>A0ABP9KNM6</accession>
<dbReference type="SUPFAM" id="SSF53474">
    <property type="entry name" value="alpha/beta-Hydrolases"/>
    <property type="match status" value="1"/>
</dbReference>
<dbReference type="GO" id="GO:0016787">
    <property type="term" value="F:hydrolase activity"/>
    <property type="evidence" value="ECO:0007669"/>
    <property type="project" value="UniProtKB-KW"/>
</dbReference>
<proteinExistence type="predicted"/>
<sequence length="569" mass="60917">MSGSIVIGAAGFIGRAIVAHLLRQDHRVVAAVRPGTDRRLTTWLDAHDIDRRGLTVVSCDVTAPDLGLPERLDHSDIRDVYNCAARFAFGLEHQDAYAVNVTGALHALEWAGRLRDLRRVVHISGYRVTADSAAEKHSDSGAYESTKVESDQLLRQRAEAKNIPLTIANPSSVVGTGQYIGLAKVIEDLWRGKLPAIPGGNDTFVPVVDLDYFVGFLIALPKLPDTAGHSYTVLDQRTPMLPSLIRLVADHLGVRAPRAMIPAGVLARLPRAVTGADPETLTFLTEDRYDTTAAEDIARRAGLTMPPVEDVLRRWVEHLVASRFGAVDADPSAGFLDGAWVGGDRRTPKYVLAHGLPLDSEEWAGVRGSLDGTSMVIDLPGLGRSAPDSIDDGLARALRSVETRPVLVGHSLGCAPVLRYAAAHPDRVSGIVLVAPAFLQERTRIPLRSPLTTIALRRVSARRLAQLLAVPESEGVASAAANLRRPGVAARAVGAHRTAGAASTRRELRELLDRVATPVHLVVGADDPLTVASAHPTTVIESAGHFAPLTHPDQIAAALTENTKSRSRA</sequence>
<dbReference type="InterPro" id="IPR029058">
    <property type="entry name" value="AB_hydrolase_fold"/>
</dbReference>
<dbReference type="InterPro" id="IPR013120">
    <property type="entry name" value="FAR_NAD-bd"/>
</dbReference>
<dbReference type="EMBL" id="BAABJM010000005">
    <property type="protein sequence ID" value="GAA5062468.1"/>
    <property type="molecule type" value="Genomic_DNA"/>
</dbReference>